<protein>
    <submittedName>
        <fullName evidence="1">Uncharacterized protein</fullName>
    </submittedName>
</protein>
<dbReference type="Proteomes" id="UP000501690">
    <property type="component" value="Linkage Group LG7"/>
</dbReference>
<organism evidence="1 2">
    <name type="scientific">Vigna unguiculata</name>
    <name type="common">Cowpea</name>
    <dbReference type="NCBI Taxonomy" id="3917"/>
    <lineage>
        <taxon>Eukaryota</taxon>
        <taxon>Viridiplantae</taxon>
        <taxon>Streptophyta</taxon>
        <taxon>Embryophyta</taxon>
        <taxon>Tracheophyta</taxon>
        <taxon>Spermatophyta</taxon>
        <taxon>Magnoliopsida</taxon>
        <taxon>eudicotyledons</taxon>
        <taxon>Gunneridae</taxon>
        <taxon>Pentapetalae</taxon>
        <taxon>rosids</taxon>
        <taxon>fabids</taxon>
        <taxon>Fabales</taxon>
        <taxon>Fabaceae</taxon>
        <taxon>Papilionoideae</taxon>
        <taxon>50 kb inversion clade</taxon>
        <taxon>NPAAA clade</taxon>
        <taxon>indigoferoid/millettioid clade</taxon>
        <taxon>Phaseoleae</taxon>
        <taxon>Vigna</taxon>
    </lineage>
</organism>
<evidence type="ECO:0000313" key="1">
    <source>
        <dbReference type="EMBL" id="QCE00216.1"/>
    </source>
</evidence>
<reference evidence="1 2" key="1">
    <citation type="submission" date="2019-04" db="EMBL/GenBank/DDBJ databases">
        <title>An improved genome assembly and genetic linkage map for asparagus bean, Vigna unguiculata ssp. sesquipedialis.</title>
        <authorList>
            <person name="Xia Q."/>
            <person name="Zhang R."/>
            <person name="Dong Y."/>
        </authorList>
    </citation>
    <scope>NUCLEOTIDE SEQUENCE [LARGE SCALE GENOMIC DNA]</scope>
    <source>
        <tissue evidence="1">Leaf</tissue>
    </source>
</reference>
<evidence type="ECO:0000313" key="2">
    <source>
        <dbReference type="Proteomes" id="UP000501690"/>
    </source>
</evidence>
<proteinExistence type="predicted"/>
<dbReference type="EMBL" id="CP039351">
    <property type="protein sequence ID" value="QCE00216.1"/>
    <property type="molecule type" value="Genomic_DNA"/>
</dbReference>
<sequence length="126" mass="14073">MFFRFTFHLGHSSAHFASRVLELLCSLFQCRSPVQTHFQVREARTLRLFGVGMSGAWILKGVGFKGGTFRVALQWSGRNSMAPVSGCLWWCPICITISEMSSSGSSRGIHYKCEHPLNPTKLYVSG</sequence>
<accession>A0A4D6MFS9</accession>
<keyword evidence="2" id="KW-1185">Reference proteome</keyword>
<name>A0A4D6MFS9_VIGUN</name>
<gene>
    <name evidence="1" type="ORF">DEO72_LG7g1503</name>
</gene>
<dbReference type="AlphaFoldDB" id="A0A4D6MFS9"/>